<dbReference type="EMBL" id="JBHSTP010000001">
    <property type="protein sequence ID" value="MFC6354794.1"/>
    <property type="molecule type" value="Genomic_DNA"/>
</dbReference>
<evidence type="ECO:0000313" key="2">
    <source>
        <dbReference type="Proteomes" id="UP001596306"/>
    </source>
</evidence>
<reference evidence="2" key="1">
    <citation type="journal article" date="2019" name="Int. J. Syst. Evol. Microbiol.">
        <title>The Global Catalogue of Microorganisms (GCM) 10K type strain sequencing project: providing services to taxonomists for standard genome sequencing and annotation.</title>
        <authorList>
            <consortium name="The Broad Institute Genomics Platform"/>
            <consortium name="The Broad Institute Genome Sequencing Center for Infectious Disease"/>
            <person name="Wu L."/>
            <person name="Ma J."/>
        </authorList>
    </citation>
    <scope>NUCLEOTIDE SEQUENCE [LARGE SCALE GENOMIC DNA]</scope>
    <source>
        <strain evidence="2">CCUG 43304</strain>
    </source>
</reference>
<name>A0ABW1VA42_9MICO</name>
<gene>
    <name evidence="1" type="ORF">ACFQB0_01525</name>
</gene>
<dbReference type="Proteomes" id="UP001596306">
    <property type="component" value="Unassembled WGS sequence"/>
</dbReference>
<dbReference type="RefSeq" id="WP_386726687.1">
    <property type="nucleotide sequence ID" value="NZ_JBHSTP010000001.1"/>
</dbReference>
<keyword evidence="2" id="KW-1185">Reference proteome</keyword>
<evidence type="ECO:0000313" key="1">
    <source>
        <dbReference type="EMBL" id="MFC6354794.1"/>
    </source>
</evidence>
<comment type="caution">
    <text evidence="1">The sequence shown here is derived from an EMBL/GenBank/DDBJ whole genome shotgun (WGS) entry which is preliminary data.</text>
</comment>
<protein>
    <submittedName>
        <fullName evidence="1">Uncharacterized protein</fullName>
    </submittedName>
</protein>
<sequence>MTEQHTETVHSEREAFRVLQRERDELLISVRELSHAQLIARDIEVGLRSELMQARIDLENAEGRTIHTVGLIRKSTTWKIGRIVTKPVGLVRRLLGRK</sequence>
<accession>A0ABW1VA42</accession>
<proteinExistence type="predicted"/>
<organism evidence="1 2">
    <name type="scientific">Luethyella okanaganae</name>
    <dbReference type="NCBI Taxonomy" id="69372"/>
    <lineage>
        <taxon>Bacteria</taxon>
        <taxon>Bacillati</taxon>
        <taxon>Actinomycetota</taxon>
        <taxon>Actinomycetes</taxon>
        <taxon>Micrococcales</taxon>
        <taxon>Microbacteriaceae</taxon>
        <taxon>Luethyella</taxon>
    </lineage>
</organism>